<dbReference type="AlphaFoldDB" id="A0A1I5VSC5"/>
<evidence type="ECO:0000259" key="1">
    <source>
        <dbReference type="PROSITE" id="PS50943"/>
    </source>
</evidence>
<keyword evidence="3" id="KW-1185">Reference proteome</keyword>
<proteinExistence type="predicted"/>
<dbReference type="GO" id="GO:0003677">
    <property type="term" value="F:DNA binding"/>
    <property type="evidence" value="ECO:0007669"/>
    <property type="project" value="InterPro"/>
</dbReference>
<reference evidence="3" key="1">
    <citation type="submission" date="2016-10" db="EMBL/GenBank/DDBJ databases">
        <authorList>
            <person name="Varghese N."/>
            <person name="Submissions S."/>
        </authorList>
    </citation>
    <scope>NUCLEOTIDE SEQUENCE [LARGE SCALE GENOMIC DNA]</scope>
    <source>
        <strain evidence="3">CGMCC 4.5579</strain>
    </source>
</reference>
<protein>
    <submittedName>
        <fullName evidence="2">Helix-turn-helix domain-containing protein</fullName>
    </submittedName>
</protein>
<sequence>MELVKVRVAANFTAEHLARLLGWSPSKICRMESGKRGTTEIDVAMYAARCKAPRKVIDRLRRLARQSEAEYRLQDHGELLPDELISLVTLETTATSMVSYECLWVPGLMQTEGYIRELFKLGRRDPGKRTFEDRVHARLTRQQLLTRRNAPRTTFFVHEHALRAEVGNPKVMSEQLTHLAVVAGLPKREIRVVPAANAPFGMFGGGFHLKQAAKTPPVAYVELDVASLFLDDARYIQRYQQLQGDLDAHALDRHESQEWLAGLADEYDRRAAEE</sequence>
<dbReference type="STRING" id="587909.SAMN05421810_104493"/>
<organism evidence="2 3">
    <name type="scientific">Amycolatopsis arida</name>
    <dbReference type="NCBI Taxonomy" id="587909"/>
    <lineage>
        <taxon>Bacteria</taxon>
        <taxon>Bacillati</taxon>
        <taxon>Actinomycetota</taxon>
        <taxon>Actinomycetes</taxon>
        <taxon>Pseudonocardiales</taxon>
        <taxon>Pseudonocardiaceae</taxon>
        <taxon>Amycolatopsis</taxon>
    </lineage>
</organism>
<dbReference type="InterPro" id="IPR001387">
    <property type="entry name" value="Cro/C1-type_HTH"/>
</dbReference>
<evidence type="ECO:0000313" key="3">
    <source>
        <dbReference type="Proteomes" id="UP000198727"/>
    </source>
</evidence>
<dbReference type="InterPro" id="IPR010982">
    <property type="entry name" value="Lambda_DNA-bd_dom_sf"/>
</dbReference>
<dbReference type="CDD" id="cd00093">
    <property type="entry name" value="HTH_XRE"/>
    <property type="match status" value="1"/>
</dbReference>
<dbReference type="InterPro" id="IPR043917">
    <property type="entry name" value="DUF5753"/>
</dbReference>
<accession>A0A1I5VSC5</accession>
<dbReference type="Pfam" id="PF19054">
    <property type="entry name" value="DUF5753"/>
    <property type="match status" value="1"/>
</dbReference>
<dbReference type="EMBL" id="FOWW01000004">
    <property type="protein sequence ID" value="SFQ10365.1"/>
    <property type="molecule type" value="Genomic_DNA"/>
</dbReference>
<dbReference type="SUPFAM" id="SSF47413">
    <property type="entry name" value="lambda repressor-like DNA-binding domains"/>
    <property type="match status" value="1"/>
</dbReference>
<dbReference type="Pfam" id="PF13560">
    <property type="entry name" value="HTH_31"/>
    <property type="match status" value="1"/>
</dbReference>
<dbReference type="PROSITE" id="PS50943">
    <property type="entry name" value="HTH_CROC1"/>
    <property type="match status" value="1"/>
</dbReference>
<gene>
    <name evidence="2" type="ORF">SAMN05421810_104493</name>
</gene>
<dbReference type="Proteomes" id="UP000198727">
    <property type="component" value="Unassembled WGS sequence"/>
</dbReference>
<feature type="domain" description="HTH cro/C1-type" evidence="1">
    <location>
        <begin position="3"/>
        <end position="36"/>
    </location>
</feature>
<name>A0A1I5VSC5_9PSEU</name>
<evidence type="ECO:0000313" key="2">
    <source>
        <dbReference type="EMBL" id="SFQ10365.1"/>
    </source>
</evidence>